<evidence type="ECO:0000313" key="3">
    <source>
        <dbReference type="EMBL" id="RAL65700.1"/>
    </source>
</evidence>
<dbReference type="GO" id="GO:0005737">
    <property type="term" value="C:cytoplasm"/>
    <property type="evidence" value="ECO:0007669"/>
    <property type="project" value="InterPro"/>
</dbReference>
<protein>
    <recommendedName>
        <fullName evidence="5">Aminotransferase class V domain-containing protein</fullName>
    </recommendedName>
</protein>
<dbReference type="Proteomes" id="UP000249056">
    <property type="component" value="Unassembled WGS sequence"/>
</dbReference>
<evidence type="ECO:0000256" key="1">
    <source>
        <dbReference type="ARBA" id="ARBA00022490"/>
    </source>
</evidence>
<reference evidence="3 4" key="1">
    <citation type="submission" date="2018-06" db="EMBL/GenBank/DDBJ databases">
        <title>Genome Sequence of the Brown Rot Fungal Pathogen Monilinia fructigena.</title>
        <authorList>
            <person name="Landi L."/>
            <person name="De Miccolis Angelini R.M."/>
            <person name="Pollastro S."/>
            <person name="Abate D."/>
            <person name="Faretra F."/>
            <person name="Romanazzi G."/>
        </authorList>
    </citation>
    <scope>NUCLEOTIDE SEQUENCE [LARGE SCALE GENOMIC DNA]</scope>
    <source>
        <strain evidence="3 4">Mfrg269</strain>
    </source>
</reference>
<dbReference type="GO" id="GO:0009435">
    <property type="term" value="P:NAD+ biosynthetic process"/>
    <property type="evidence" value="ECO:0007669"/>
    <property type="project" value="InterPro"/>
</dbReference>
<keyword evidence="2" id="KW-0663">Pyridoxal phosphate</keyword>
<dbReference type="GO" id="GO:0030170">
    <property type="term" value="F:pyridoxal phosphate binding"/>
    <property type="evidence" value="ECO:0007669"/>
    <property type="project" value="InterPro"/>
</dbReference>
<keyword evidence="4" id="KW-1185">Reference proteome</keyword>
<evidence type="ECO:0000256" key="2">
    <source>
        <dbReference type="ARBA" id="ARBA00022898"/>
    </source>
</evidence>
<dbReference type="EMBL" id="QKRW01000009">
    <property type="protein sequence ID" value="RAL65700.1"/>
    <property type="molecule type" value="Genomic_DNA"/>
</dbReference>
<dbReference type="OrthoDB" id="5978656at2759"/>
<accession>A0A395IZN0</accession>
<proteinExistence type="predicted"/>
<dbReference type="InterPro" id="IPR015424">
    <property type="entry name" value="PyrdxlP-dep_Trfase"/>
</dbReference>
<dbReference type="InterPro" id="IPR015421">
    <property type="entry name" value="PyrdxlP-dep_Trfase_major"/>
</dbReference>
<dbReference type="PANTHER" id="PTHR14084:SF2">
    <property type="entry name" value="KYNURENINASE 2"/>
    <property type="match status" value="1"/>
</dbReference>
<dbReference type="GO" id="GO:0019441">
    <property type="term" value="P:L-tryptophan catabolic process to kynurenine"/>
    <property type="evidence" value="ECO:0007669"/>
    <property type="project" value="TreeGrafter"/>
</dbReference>
<organism evidence="3 4">
    <name type="scientific">Monilinia fructigena</name>
    <dbReference type="NCBI Taxonomy" id="38457"/>
    <lineage>
        <taxon>Eukaryota</taxon>
        <taxon>Fungi</taxon>
        <taxon>Dikarya</taxon>
        <taxon>Ascomycota</taxon>
        <taxon>Pezizomycotina</taxon>
        <taxon>Leotiomycetes</taxon>
        <taxon>Helotiales</taxon>
        <taxon>Sclerotiniaceae</taxon>
        <taxon>Monilinia</taxon>
    </lineage>
</organism>
<dbReference type="InterPro" id="IPR010111">
    <property type="entry name" value="Kynureninase"/>
</dbReference>
<evidence type="ECO:0008006" key="5">
    <source>
        <dbReference type="Google" id="ProtNLM"/>
    </source>
</evidence>
<name>A0A395IZN0_9HELO</name>
<dbReference type="GO" id="GO:0043420">
    <property type="term" value="P:anthranilate metabolic process"/>
    <property type="evidence" value="ECO:0007669"/>
    <property type="project" value="TreeGrafter"/>
</dbReference>
<comment type="caution">
    <text evidence="3">The sequence shown here is derived from an EMBL/GenBank/DDBJ whole genome shotgun (WGS) entry which is preliminary data.</text>
</comment>
<gene>
    <name evidence="3" type="ORF">DID88_005368</name>
</gene>
<dbReference type="GO" id="GO:0030429">
    <property type="term" value="F:kynureninase activity"/>
    <property type="evidence" value="ECO:0007669"/>
    <property type="project" value="InterPro"/>
</dbReference>
<dbReference type="Gene3D" id="3.40.640.10">
    <property type="entry name" value="Type I PLP-dependent aspartate aminotransferase-like (Major domain)"/>
    <property type="match status" value="2"/>
</dbReference>
<evidence type="ECO:0000313" key="4">
    <source>
        <dbReference type="Proteomes" id="UP000249056"/>
    </source>
</evidence>
<dbReference type="PANTHER" id="PTHR14084">
    <property type="entry name" value="KYNURENINASE"/>
    <property type="match status" value="1"/>
</dbReference>
<keyword evidence="1" id="KW-0963">Cytoplasm</keyword>
<dbReference type="AlphaFoldDB" id="A0A395IZN0"/>
<sequence length="209" mass="23706">MLNPLDAEDHMRRFRDQYIIPSKATLKQQSWRNQAHLDTWSSIAVHGHFRDLEDSLLTQWQLLAEHASKQSAPIVGAKASEVAIMGSLTMNLHLLMASFYTPTPEKKKIIMEWKAFPVITMPLNHQIRGHGYKPDEAMPMQQSKGLVVGWDLAHAAGNVPLQLHDWNVDFAVWCTYKYMNAGPGSMQGAYVHERHGEVDYSEGEDKAKV</sequence>
<dbReference type="SUPFAM" id="SSF53383">
    <property type="entry name" value="PLP-dependent transferases"/>
    <property type="match status" value="1"/>
</dbReference>